<dbReference type="EMBL" id="CP019948">
    <property type="protein sequence ID" value="ARN80682.1"/>
    <property type="molecule type" value="Genomic_DNA"/>
</dbReference>
<dbReference type="STRING" id="655015.B1812_05895"/>
<evidence type="ECO:0000256" key="1">
    <source>
        <dbReference type="SAM" id="MobiDB-lite"/>
    </source>
</evidence>
<dbReference type="OrthoDB" id="2086138at2"/>
<feature type="region of interest" description="Disordered" evidence="1">
    <location>
        <begin position="1"/>
        <end position="32"/>
    </location>
</feature>
<proteinExistence type="predicted"/>
<dbReference type="KEGG" id="mbry:B1812_05895"/>
<dbReference type="Proteomes" id="UP000193978">
    <property type="component" value="Chromosome"/>
</dbReference>
<accession>A0A1W6MSZ7</accession>
<dbReference type="InterPro" id="IPR043736">
    <property type="entry name" value="DUF5681"/>
</dbReference>
<sequence>MTDEPRNAAKKTRGRPFEPGNPGKPKGARRRTTQLAETLMSDDAEAIVKKVVEAAKAGDLTAARLVLDRIAPPRRDSPVRFNLPRIERPSEAAAAMTALLEAVADGEITPSEADGVARLVEGFVKTLETSELETRIAALERANEGKHR</sequence>
<feature type="domain" description="DUF5681" evidence="2">
    <location>
        <begin position="16"/>
        <end position="73"/>
    </location>
</feature>
<evidence type="ECO:0000313" key="4">
    <source>
        <dbReference type="Proteomes" id="UP000193978"/>
    </source>
</evidence>
<organism evidence="3 4">
    <name type="scientific">Methylocystis bryophila</name>
    <dbReference type="NCBI Taxonomy" id="655015"/>
    <lineage>
        <taxon>Bacteria</taxon>
        <taxon>Pseudomonadati</taxon>
        <taxon>Pseudomonadota</taxon>
        <taxon>Alphaproteobacteria</taxon>
        <taxon>Hyphomicrobiales</taxon>
        <taxon>Methylocystaceae</taxon>
        <taxon>Methylocystis</taxon>
    </lineage>
</organism>
<reference evidence="3 4" key="1">
    <citation type="submission" date="2017-02" db="EMBL/GenBank/DDBJ databases">
        <authorList>
            <person name="Peterson S.W."/>
        </authorList>
    </citation>
    <scope>NUCLEOTIDE SEQUENCE [LARGE SCALE GENOMIC DNA]</scope>
    <source>
        <strain evidence="3 4">S285</strain>
    </source>
</reference>
<keyword evidence="4" id="KW-1185">Reference proteome</keyword>
<name>A0A1W6MSZ7_9HYPH</name>
<dbReference type="RefSeq" id="WP_085770756.1">
    <property type="nucleotide sequence ID" value="NZ_AP027149.1"/>
</dbReference>
<gene>
    <name evidence="3" type="ORF">B1812_05895</name>
</gene>
<evidence type="ECO:0000259" key="2">
    <source>
        <dbReference type="Pfam" id="PF18932"/>
    </source>
</evidence>
<dbReference type="AlphaFoldDB" id="A0A1W6MSZ7"/>
<evidence type="ECO:0000313" key="3">
    <source>
        <dbReference type="EMBL" id="ARN80682.1"/>
    </source>
</evidence>
<protein>
    <recommendedName>
        <fullName evidence="2">DUF5681 domain-containing protein</fullName>
    </recommendedName>
</protein>
<dbReference type="Pfam" id="PF18932">
    <property type="entry name" value="DUF5681"/>
    <property type="match status" value="1"/>
</dbReference>